<organism evidence="1 2">
    <name type="scientific">Falsibacillus albus</name>
    <dbReference type="NCBI Taxonomy" id="2478915"/>
    <lineage>
        <taxon>Bacteria</taxon>
        <taxon>Bacillati</taxon>
        <taxon>Bacillota</taxon>
        <taxon>Bacilli</taxon>
        <taxon>Bacillales</taxon>
        <taxon>Bacillaceae</taxon>
        <taxon>Falsibacillus</taxon>
    </lineage>
</organism>
<dbReference type="OrthoDB" id="2427395at2"/>
<protein>
    <recommendedName>
        <fullName evidence="3">YwpF-like protein</fullName>
    </recommendedName>
</protein>
<gene>
    <name evidence="1" type="ORF">D9X91_12290</name>
</gene>
<dbReference type="Proteomes" id="UP000276770">
    <property type="component" value="Unassembled WGS sequence"/>
</dbReference>
<keyword evidence="2" id="KW-1185">Reference proteome</keyword>
<proteinExistence type="predicted"/>
<name>A0A3L7JV83_9BACI</name>
<reference evidence="1 2" key="1">
    <citation type="submission" date="2018-10" db="EMBL/GenBank/DDBJ databases">
        <title>Falsibacillus sp. genome draft.</title>
        <authorList>
            <person name="Shi S."/>
        </authorList>
    </citation>
    <scope>NUCLEOTIDE SEQUENCE [LARGE SCALE GENOMIC DNA]</scope>
    <source>
        <strain evidence="1 2">GY 10110</strain>
    </source>
</reference>
<evidence type="ECO:0000313" key="1">
    <source>
        <dbReference type="EMBL" id="RLQ94767.1"/>
    </source>
</evidence>
<evidence type="ECO:0008006" key="3">
    <source>
        <dbReference type="Google" id="ProtNLM"/>
    </source>
</evidence>
<dbReference type="EMBL" id="RCVZ01000008">
    <property type="protein sequence ID" value="RLQ94767.1"/>
    <property type="molecule type" value="Genomic_DNA"/>
</dbReference>
<comment type="caution">
    <text evidence="1">The sequence shown here is derived from an EMBL/GenBank/DDBJ whole genome shotgun (WGS) entry which is preliminary data.</text>
</comment>
<dbReference type="AlphaFoldDB" id="A0A3L7JV83"/>
<accession>A0A3L7JV83</accession>
<sequence>MKTFKLITLQLAEDGDFLELPIKDGLIINKEDEHHTWLAEAFLDGEHYDYFRDLQENPEDLDVQVVITHPANDPAFFSMHIQCIKKMDGDISVLLEGHLKKPRSEYAELLLGDLMERGYSGDELLHEFKEKMISKPKIPKKVKQ</sequence>
<dbReference type="InterPro" id="IPR025573">
    <property type="entry name" value="YwpF"/>
</dbReference>
<dbReference type="Pfam" id="PF14183">
    <property type="entry name" value="YwpF"/>
    <property type="match status" value="1"/>
</dbReference>
<dbReference type="RefSeq" id="WP_121680930.1">
    <property type="nucleotide sequence ID" value="NZ_RCVZ01000008.1"/>
</dbReference>
<evidence type="ECO:0000313" key="2">
    <source>
        <dbReference type="Proteomes" id="UP000276770"/>
    </source>
</evidence>